<proteinExistence type="predicted"/>
<protein>
    <submittedName>
        <fullName evidence="1">Uncharacterized protein</fullName>
    </submittedName>
</protein>
<organism evidence="1 2">
    <name type="scientific">Discostella pseudostelligera</name>
    <dbReference type="NCBI Taxonomy" id="259834"/>
    <lineage>
        <taxon>Eukaryota</taxon>
        <taxon>Sar</taxon>
        <taxon>Stramenopiles</taxon>
        <taxon>Ochrophyta</taxon>
        <taxon>Bacillariophyta</taxon>
        <taxon>Coscinodiscophyceae</taxon>
        <taxon>Thalassiosirophycidae</taxon>
        <taxon>Stephanodiscales</taxon>
        <taxon>Stephanodiscaceae</taxon>
        <taxon>Discostella</taxon>
    </lineage>
</organism>
<keyword evidence="2" id="KW-1185">Reference proteome</keyword>
<gene>
    <name evidence="1" type="ORF">ACHAWU_004478</name>
</gene>
<dbReference type="AlphaFoldDB" id="A0ABD3M1S9"/>
<sequence length="82" mass="8999">MRARKSKRGLTDSGSDRPYYDRYHSGHAAFALNVPRTIGARCINRLVGNDNLFITTFYSPHPPNASGIEGMGMRGNSTALIT</sequence>
<reference evidence="1 2" key="1">
    <citation type="submission" date="2024-10" db="EMBL/GenBank/DDBJ databases">
        <title>Updated reference genomes for cyclostephanoid diatoms.</title>
        <authorList>
            <person name="Roberts W.R."/>
            <person name="Alverson A.J."/>
        </authorList>
    </citation>
    <scope>NUCLEOTIDE SEQUENCE [LARGE SCALE GENOMIC DNA]</scope>
    <source>
        <strain evidence="1 2">AJA232-27</strain>
    </source>
</reference>
<name>A0ABD3M1S9_9STRA</name>
<accession>A0ABD3M1S9</accession>
<evidence type="ECO:0000313" key="2">
    <source>
        <dbReference type="Proteomes" id="UP001530293"/>
    </source>
</evidence>
<evidence type="ECO:0000313" key="1">
    <source>
        <dbReference type="EMBL" id="KAL3757693.1"/>
    </source>
</evidence>
<dbReference type="Proteomes" id="UP001530293">
    <property type="component" value="Unassembled WGS sequence"/>
</dbReference>
<dbReference type="EMBL" id="JALLBG020000255">
    <property type="protein sequence ID" value="KAL3757693.1"/>
    <property type="molecule type" value="Genomic_DNA"/>
</dbReference>
<comment type="caution">
    <text evidence="1">The sequence shown here is derived from an EMBL/GenBank/DDBJ whole genome shotgun (WGS) entry which is preliminary data.</text>
</comment>